<dbReference type="Pfam" id="PF10470">
    <property type="entry name" value="AKAP7_RIRII_bdg"/>
    <property type="match status" value="1"/>
</dbReference>
<evidence type="ECO:0000256" key="1">
    <source>
        <dbReference type="SAM" id="MobiDB-lite"/>
    </source>
</evidence>
<feature type="non-terminal residue" evidence="3">
    <location>
        <position position="1"/>
    </location>
</feature>
<reference evidence="3" key="1">
    <citation type="journal article" date="2021" name="Cell">
        <title>Tracing the genetic footprints of vertebrate landing in non-teleost ray-finned fishes.</title>
        <authorList>
            <person name="Bi X."/>
            <person name="Wang K."/>
            <person name="Yang L."/>
            <person name="Pan H."/>
            <person name="Jiang H."/>
            <person name="Wei Q."/>
            <person name="Fang M."/>
            <person name="Yu H."/>
            <person name="Zhu C."/>
            <person name="Cai Y."/>
            <person name="He Y."/>
            <person name="Gan X."/>
            <person name="Zeng H."/>
            <person name="Yu D."/>
            <person name="Zhu Y."/>
            <person name="Jiang H."/>
            <person name="Qiu Q."/>
            <person name="Yang H."/>
            <person name="Zhang Y.E."/>
            <person name="Wang W."/>
            <person name="Zhu M."/>
            <person name="He S."/>
            <person name="Zhang G."/>
        </authorList>
    </citation>
    <scope>NUCLEOTIDE SEQUENCE</scope>
    <source>
        <strain evidence="3">Pddl_001</strain>
    </source>
</reference>
<organism evidence="3 4">
    <name type="scientific">Polyodon spathula</name>
    <name type="common">North American paddlefish</name>
    <name type="synonym">Squalus spathula</name>
    <dbReference type="NCBI Taxonomy" id="7913"/>
    <lineage>
        <taxon>Eukaryota</taxon>
        <taxon>Metazoa</taxon>
        <taxon>Chordata</taxon>
        <taxon>Craniata</taxon>
        <taxon>Vertebrata</taxon>
        <taxon>Euteleostomi</taxon>
        <taxon>Actinopterygii</taxon>
        <taxon>Chondrostei</taxon>
        <taxon>Acipenseriformes</taxon>
        <taxon>Polyodontidae</taxon>
        <taxon>Polyodon</taxon>
    </lineage>
</organism>
<feature type="domain" description="A-kinase anchor protein 7 RI-RII subunit-binding" evidence="2">
    <location>
        <begin position="266"/>
        <end position="316"/>
    </location>
</feature>
<accession>A0ABS2XDK6</accession>
<proteinExistence type="predicted"/>
<name>A0ABS2XDK6_POLSP</name>
<keyword evidence="4" id="KW-1185">Reference proteome</keyword>
<protein>
    <submittedName>
        <fullName evidence="3">AKA7G protein</fullName>
    </submittedName>
</protein>
<feature type="compositionally biased region" description="Low complexity" evidence="1">
    <location>
        <begin position="81"/>
        <end position="96"/>
    </location>
</feature>
<feature type="compositionally biased region" description="Basic and acidic residues" evidence="1">
    <location>
        <begin position="310"/>
        <end position="322"/>
    </location>
</feature>
<sequence>MPVSIITKIDEHEYEKMISVPHHMTCTSLHIFHPEIDDDYNSKLGFHGSIAPESFEALFPHHPLLERLRQGRAEDTPVKPSSRSSSSSSSSASSSSPQKRMKSQHYRRSTDSEQMDKIWAAVSHQGTVLVELLRECSVPPPLPVLPAVLRPHRAVSTNWPQEDILSIATSEEGPASPKNATADCASARGALRSGLQLLTAEAIIGFAALFKDRSTGQTAALGVCCHRPKEPSGLLALLHRHLGCDCISHIPTKRRCGISGGEKHVAEPDDAELVSLSKRLVENAVLKAVQQYLEETQLNKNRHAGVSPSKTEENLNDAEHRK</sequence>
<feature type="region of interest" description="Disordered" evidence="1">
    <location>
        <begin position="299"/>
        <end position="322"/>
    </location>
</feature>
<dbReference type="Proteomes" id="UP001166093">
    <property type="component" value="Unassembled WGS sequence"/>
</dbReference>
<dbReference type="EMBL" id="JAAWVQ010016579">
    <property type="protein sequence ID" value="MBN3272113.1"/>
    <property type="molecule type" value="Genomic_DNA"/>
</dbReference>
<feature type="non-terminal residue" evidence="3">
    <location>
        <position position="322"/>
    </location>
</feature>
<evidence type="ECO:0000313" key="4">
    <source>
        <dbReference type="Proteomes" id="UP001166093"/>
    </source>
</evidence>
<comment type="caution">
    <text evidence="3">The sequence shown here is derived from an EMBL/GenBank/DDBJ whole genome shotgun (WGS) entry which is preliminary data.</text>
</comment>
<gene>
    <name evidence="3" type="primary">Akap7_1</name>
    <name evidence="3" type="ORF">GTO93_0006314</name>
</gene>
<evidence type="ECO:0000313" key="3">
    <source>
        <dbReference type="EMBL" id="MBN3272113.1"/>
    </source>
</evidence>
<evidence type="ECO:0000259" key="2">
    <source>
        <dbReference type="Pfam" id="PF10470"/>
    </source>
</evidence>
<dbReference type="InterPro" id="IPR019511">
    <property type="entry name" value="AKAP7_RI-RII-bd_dom"/>
</dbReference>
<feature type="region of interest" description="Disordered" evidence="1">
    <location>
        <begin position="72"/>
        <end position="112"/>
    </location>
</feature>